<comment type="caution">
    <text evidence="1">The sequence shown here is derived from an EMBL/GenBank/DDBJ whole genome shotgun (WGS) entry which is preliminary data.</text>
</comment>
<sequence length="192" mass="21086">MTTLHARAEPGITLADALARAGFTDAVALLSSPHEHIVARVRDGHCHTNTTPAVYGLDTVFEARIFNEHRELRWLCKSGTRGRAVILTEDPDLLPDAFTHDIAPVAAVDTLDAHYLLWGRPVSGDSDWTMLHTPQIGTIEVPFPAPDPDRRLRLAAREYVSVEPQHGNAYVSEERLLRIECTPSAQAGSTHG</sequence>
<dbReference type="RefSeq" id="WP_351962663.1">
    <property type="nucleotide sequence ID" value="NZ_JBEOZM010000054.1"/>
</dbReference>
<dbReference type="InterPro" id="IPR023815">
    <property type="entry name" value="CRISPR-assoc_Csx19"/>
</dbReference>
<protein>
    <submittedName>
        <fullName evidence="1">CRISPR-associated protein Csx19</fullName>
    </submittedName>
</protein>
<dbReference type="EMBL" id="JBEOZM010000054">
    <property type="protein sequence ID" value="MER6274448.1"/>
    <property type="molecule type" value="Genomic_DNA"/>
</dbReference>
<dbReference type="NCBIfam" id="TIGR03984">
    <property type="entry name" value="CRISPR-associated protein Csx19"/>
    <property type="match status" value="1"/>
</dbReference>
<dbReference type="Proteomes" id="UP001490365">
    <property type="component" value="Unassembled WGS sequence"/>
</dbReference>
<keyword evidence="2" id="KW-1185">Reference proteome</keyword>
<evidence type="ECO:0000313" key="1">
    <source>
        <dbReference type="EMBL" id="MER6274448.1"/>
    </source>
</evidence>
<proteinExistence type="predicted"/>
<accession>A0ABV1TWM0</accession>
<name>A0ABV1TWM0_9ACTN</name>
<gene>
    <name evidence="1" type="primary">csx19</name>
    <name evidence="1" type="ORF">ABT211_45575</name>
</gene>
<reference evidence="1 2" key="1">
    <citation type="submission" date="2024-06" db="EMBL/GenBank/DDBJ databases">
        <title>The Natural Products Discovery Center: Release of the First 8490 Sequenced Strains for Exploring Actinobacteria Biosynthetic Diversity.</title>
        <authorList>
            <person name="Kalkreuter E."/>
            <person name="Kautsar S.A."/>
            <person name="Yang D."/>
            <person name="Bader C.D."/>
            <person name="Teijaro C.N."/>
            <person name="Fluegel L."/>
            <person name="Davis C.M."/>
            <person name="Simpson J.R."/>
            <person name="Lauterbach L."/>
            <person name="Steele A.D."/>
            <person name="Gui C."/>
            <person name="Meng S."/>
            <person name="Li G."/>
            <person name="Viehrig K."/>
            <person name="Ye F."/>
            <person name="Su P."/>
            <person name="Kiefer A.F."/>
            <person name="Nichols A."/>
            <person name="Cepeda A.J."/>
            <person name="Yan W."/>
            <person name="Fan B."/>
            <person name="Jiang Y."/>
            <person name="Adhikari A."/>
            <person name="Zheng C.-J."/>
            <person name="Schuster L."/>
            <person name="Cowan T.M."/>
            <person name="Smanski M.J."/>
            <person name="Chevrette M.G."/>
            <person name="De Carvalho L.P.S."/>
            <person name="Shen B."/>
        </authorList>
    </citation>
    <scope>NUCLEOTIDE SEQUENCE [LARGE SCALE GENOMIC DNA]</scope>
    <source>
        <strain evidence="1 2">NPDC001694</strain>
    </source>
</reference>
<organism evidence="1 2">
    <name type="scientific">Streptomyces sp. 900105755</name>
    <dbReference type="NCBI Taxonomy" id="3154389"/>
    <lineage>
        <taxon>Bacteria</taxon>
        <taxon>Bacillati</taxon>
        <taxon>Actinomycetota</taxon>
        <taxon>Actinomycetes</taxon>
        <taxon>Kitasatosporales</taxon>
        <taxon>Streptomycetaceae</taxon>
        <taxon>Streptomyces</taxon>
    </lineage>
</organism>
<evidence type="ECO:0000313" key="2">
    <source>
        <dbReference type="Proteomes" id="UP001490365"/>
    </source>
</evidence>